<sequence length="120" mass="13839">CLPCQANWMSFLKRCGLLYNQSSPQNIWKGSPLYCQNTSADLVVDDLQAQNHLNNHVMDFCSLGQTDNNWFWIDGRNEILGFWMTGVVWFSGPYVTIITWWNSTATWFTEASLLGNRFSC</sequence>
<dbReference type="SUPFAM" id="SSF56436">
    <property type="entry name" value="C-type lectin-like"/>
    <property type="match status" value="1"/>
</dbReference>
<name>A0ABV0V9N5_9TELE</name>
<dbReference type="Gene3D" id="3.10.100.10">
    <property type="entry name" value="Mannose-Binding Protein A, subunit A"/>
    <property type="match status" value="1"/>
</dbReference>
<evidence type="ECO:0000313" key="2">
    <source>
        <dbReference type="Proteomes" id="UP001482620"/>
    </source>
</evidence>
<dbReference type="InterPro" id="IPR016186">
    <property type="entry name" value="C-type_lectin-like/link_sf"/>
</dbReference>
<comment type="caution">
    <text evidence="1">The sequence shown here is derived from an EMBL/GenBank/DDBJ whole genome shotgun (WGS) entry which is preliminary data.</text>
</comment>
<dbReference type="Proteomes" id="UP001482620">
    <property type="component" value="Unassembled WGS sequence"/>
</dbReference>
<keyword evidence="2" id="KW-1185">Reference proteome</keyword>
<proteinExistence type="predicted"/>
<dbReference type="InterPro" id="IPR016187">
    <property type="entry name" value="CTDL_fold"/>
</dbReference>
<protein>
    <recommendedName>
        <fullName evidence="3">C-type lectin domain-containing protein</fullName>
    </recommendedName>
</protein>
<dbReference type="EMBL" id="JAHRIQ010097718">
    <property type="protein sequence ID" value="MEQ2253415.1"/>
    <property type="molecule type" value="Genomic_DNA"/>
</dbReference>
<gene>
    <name evidence="1" type="ORF">ILYODFUR_031863</name>
</gene>
<evidence type="ECO:0000313" key="1">
    <source>
        <dbReference type="EMBL" id="MEQ2253415.1"/>
    </source>
</evidence>
<organism evidence="1 2">
    <name type="scientific">Ilyodon furcidens</name>
    <name type="common">goldbreast splitfin</name>
    <dbReference type="NCBI Taxonomy" id="33524"/>
    <lineage>
        <taxon>Eukaryota</taxon>
        <taxon>Metazoa</taxon>
        <taxon>Chordata</taxon>
        <taxon>Craniata</taxon>
        <taxon>Vertebrata</taxon>
        <taxon>Euteleostomi</taxon>
        <taxon>Actinopterygii</taxon>
        <taxon>Neopterygii</taxon>
        <taxon>Teleostei</taxon>
        <taxon>Neoteleostei</taxon>
        <taxon>Acanthomorphata</taxon>
        <taxon>Ovalentaria</taxon>
        <taxon>Atherinomorphae</taxon>
        <taxon>Cyprinodontiformes</taxon>
        <taxon>Goodeidae</taxon>
        <taxon>Ilyodon</taxon>
    </lineage>
</organism>
<reference evidence="1 2" key="1">
    <citation type="submission" date="2021-06" db="EMBL/GenBank/DDBJ databases">
        <authorList>
            <person name="Palmer J.M."/>
        </authorList>
    </citation>
    <scope>NUCLEOTIDE SEQUENCE [LARGE SCALE GENOMIC DNA]</scope>
    <source>
        <strain evidence="2">if_2019</strain>
        <tissue evidence="1">Muscle</tissue>
    </source>
</reference>
<feature type="non-terminal residue" evidence="1">
    <location>
        <position position="1"/>
    </location>
</feature>
<evidence type="ECO:0008006" key="3">
    <source>
        <dbReference type="Google" id="ProtNLM"/>
    </source>
</evidence>
<accession>A0ABV0V9N5</accession>